<dbReference type="EMBL" id="BAAAZI010000015">
    <property type="protein sequence ID" value="GAA4147995.1"/>
    <property type="molecule type" value="Genomic_DNA"/>
</dbReference>
<protein>
    <recommendedName>
        <fullName evidence="4">Lipocalin-like protein</fullName>
    </recommendedName>
</protein>
<feature type="signal peptide" evidence="1">
    <location>
        <begin position="1"/>
        <end position="22"/>
    </location>
</feature>
<evidence type="ECO:0000313" key="3">
    <source>
        <dbReference type="Proteomes" id="UP001500101"/>
    </source>
</evidence>
<keyword evidence="3" id="KW-1185">Reference proteome</keyword>
<organism evidence="2 3">
    <name type="scientific">Sphingobacterium kyonggiense</name>
    <dbReference type="NCBI Taxonomy" id="714075"/>
    <lineage>
        <taxon>Bacteria</taxon>
        <taxon>Pseudomonadati</taxon>
        <taxon>Bacteroidota</taxon>
        <taxon>Sphingobacteriia</taxon>
        <taxon>Sphingobacteriales</taxon>
        <taxon>Sphingobacteriaceae</taxon>
        <taxon>Sphingobacterium</taxon>
    </lineage>
</organism>
<sequence length="186" mass="21802">MKSKLLIYLLPILFLCAISACKDSNDDLVEEGNIVGTWNAYEYYTDMDIPGEISGKDFKKINQIGTITYETRELPCTNNISKYEQEIDIFQFKLNADGTARISRKGYLKLYGFRFDCSPRNFIDGRDQVESYNWKLTDDKKSLMFYNEETKLEDSRKLPIVTLNSKEMHIKYDDGKTYIHFKFKRG</sequence>
<dbReference type="Proteomes" id="UP001500101">
    <property type="component" value="Unassembled WGS sequence"/>
</dbReference>
<keyword evidence="1" id="KW-0732">Signal</keyword>
<gene>
    <name evidence="2" type="ORF">GCM10022216_34500</name>
</gene>
<name>A0ABP7Z5S2_9SPHI</name>
<evidence type="ECO:0000256" key="1">
    <source>
        <dbReference type="SAM" id="SignalP"/>
    </source>
</evidence>
<dbReference type="PROSITE" id="PS51257">
    <property type="entry name" value="PROKAR_LIPOPROTEIN"/>
    <property type="match status" value="1"/>
</dbReference>
<proteinExistence type="predicted"/>
<reference evidence="3" key="1">
    <citation type="journal article" date="2019" name="Int. J. Syst. Evol. Microbiol.">
        <title>The Global Catalogue of Microorganisms (GCM) 10K type strain sequencing project: providing services to taxonomists for standard genome sequencing and annotation.</title>
        <authorList>
            <consortium name="The Broad Institute Genomics Platform"/>
            <consortium name="The Broad Institute Genome Sequencing Center for Infectious Disease"/>
            <person name="Wu L."/>
            <person name="Ma J."/>
        </authorList>
    </citation>
    <scope>NUCLEOTIDE SEQUENCE [LARGE SCALE GENOMIC DNA]</scope>
    <source>
        <strain evidence="3">JCM 16704</strain>
    </source>
</reference>
<accession>A0ABP7Z5S2</accession>
<feature type="chain" id="PRO_5046775160" description="Lipocalin-like protein" evidence="1">
    <location>
        <begin position="23"/>
        <end position="186"/>
    </location>
</feature>
<comment type="caution">
    <text evidence="2">The sequence shown here is derived from an EMBL/GenBank/DDBJ whole genome shotgun (WGS) entry which is preliminary data.</text>
</comment>
<dbReference type="RefSeq" id="WP_344675979.1">
    <property type="nucleotide sequence ID" value="NZ_BAAAZI010000015.1"/>
</dbReference>
<evidence type="ECO:0008006" key="4">
    <source>
        <dbReference type="Google" id="ProtNLM"/>
    </source>
</evidence>
<evidence type="ECO:0000313" key="2">
    <source>
        <dbReference type="EMBL" id="GAA4147995.1"/>
    </source>
</evidence>